<dbReference type="GO" id="GO:0003755">
    <property type="term" value="F:peptidyl-prolyl cis-trans isomerase activity"/>
    <property type="evidence" value="ECO:0007669"/>
    <property type="project" value="UniProtKB-KW"/>
</dbReference>
<dbReference type="EC" id="5.2.1.8" evidence="2"/>
<dbReference type="InterPro" id="IPR051989">
    <property type="entry name" value="FKBP-like_isomerase"/>
</dbReference>
<dbReference type="SUPFAM" id="SSF54534">
    <property type="entry name" value="FKBP-like"/>
    <property type="match status" value="1"/>
</dbReference>
<dbReference type="AlphaFoldDB" id="A0A0B1STT0"/>
<keyword evidence="2 5" id="KW-0413">Isomerase</keyword>
<gene>
    <name evidence="5" type="ORF">OESDEN_13299</name>
</gene>
<accession>A0A0B1STT0</accession>
<sequence>MIEHVQSNNSTEDNTNITHEIPEEECKKIEQGDTLHQHYTLHLEDGTFVDSSLSRNKPFIFKYKSGQVIPGMDIAMEGMCEGERRRVIIPPELAYGENGRAPRIPGNAPLHFEIILEKVIKAEKTEL</sequence>
<keyword evidence="1" id="KW-0677">Repeat</keyword>
<keyword evidence="6" id="KW-1185">Reference proteome</keyword>
<evidence type="ECO:0000256" key="2">
    <source>
        <dbReference type="PROSITE-ProRule" id="PRU00277"/>
    </source>
</evidence>
<dbReference type="OrthoDB" id="77911at2759"/>
<protein>
    <recommendedName>
        <fullName evidence="2">peptidylprolyl isomerase</fullName>
        <ecNumber evidence="2">5.2.1.8</ecNumber>
    </recommendedName>
</protein>
<feature type="region of interest" description="Disordered" evidence="3">
    <location>
        <begin position="1"/>
        <end position="20"/>
    </location>
</feature>
<evidence type="ECO:0000259" key="4">
    <source>
        <dbReference type="PROSITE" id="PS50059"/>
    </source>
</evidence>
<dbReference type="GO" id="GO:0005783">
    <property type="term" value="C:endoplasmic reticulum"/>
    <property type="evidence" value="ECO:0007669"/>
    <property type="project" value="TreeGrafter"/>
</dbReference>
<dbReference type="Proteomes" id="UP000053660">
    <property type="component" value="Unassembled WGS sequence"/>
</dbReference>
<reference evidence="5 6" key="1">
    <citation type="submission" date="2014-03" db="EMBL/GenBank/DDBJ databases">
        <title>Draft genome of the hookworm Oesophagostomum dentatum.</title>
        <authorList>
            <person name="Mitreva M."/>
        </authorList>
    </citation>
    <scope>NUCLEOTIDE SEQUENCE [LARGE SCALE GENOMIC DNA]</scope>
    <source>
        <strain evidence="5 6">OD-Hann</strain>
    </source>
</reference>
<dbReference type="PROSITE" id="PS50059">
    <property type="entry name" value="FKBP_PPIASE"/>
    <property type="match status" value="1"/>
</dbReference>
<proteinExistence type="predicted"/>
<dbReference type="Gene3D" id="3.10.50.40">
    <property type="match status" value="1"/>
</dbReference>
<comment type="catalytic activity">
    <reaction evidence="2">
        <text>[protein]-peptidylproline (omega=180) = [protein]-peptidylproline (omega=0)</text>
        <dbReference type="Rhea" id="RHEA:16237"/>
        <dbReference type="Rhea" id="RHEA-COMP:10747"/>
        <dbReference type="Rhea" id="RHEA-COMP:10748"/>
        <dbReference type="ChEBI" id="CHEBI:83833"/>
        <dbReference type="ChEBI" id="CHEBI:83834"/>
        <dbReference type="EC" id="5.2.1.8"/>
    </reaction>
</comment>
<dbReference type="InterPro" id="IPR046357">
    <property type="entry name" value="PPIase_dom_sf"/>
</dbReference>
<evidence type="ECO:0000313" key="6">
    <source>
        <dbReference type="Proteomes" id="UP000053660"/>
    </source>
</evidence>
<name>A0A0B1STT0_OESDE</name>
<dbReference type="InterPro" id="IPR001179">
    <property type="entry name" value="PPIase_FKBP_dom"/>
</dbReference>
<organism evidence="5 6">
    <name type="scientific">Oesophagostomum dentatum</name>
    <name type="common">Nodular worm</name>
    <dbReference type="NCBI Taxonomy" id="61180"/>
    <lineage>
        <taxon>Eukaryota</taxon>
        <taxon>Metazoa</taxon>
        <taxon>Ecdysozoa</taxon>
        <taxon>Nematoda</taxon>
        <taxon>Chromadorea</taxon>
        <taxon>Rhabditida</taxon>
        <taxon>Rhabditina</taxon>
        <taxon>Rhabditomorpha</taxon>
        <taxon>Strongyloidea</taxon>
        <taxon>Strongylidae</taxon>
        <taxon>Oesophagostomum</taxon>
    </lineage>
</organism>
<dbReference type="PANTHER" id="PTHR46046">
    <property type="entry name" value="PEPTIDYLPROLYL ISOMERASE"/>
    <property type="match status" value="1"/>
</dbReference>
<keyword evidence="2" id="KW-0697">Rotamase</keyword>
<dbReference type="Pfam" id="PF00254">
    <property type="entry name" value="FKBP_C"/>
    <property type="match status" value="1"/>
</dbReference>
<evidence type="ECO:0000256" key="1">
    <source>
        <dbReference type="ARBA" id="ARBA00022737"/>
    </source>
</evidence>
<dbReference type="EMBL" id="KN559015">
    <property type="protein sequence ID" value="KHJ86937.1"/>
    <property type="molecule type" value="Genomic_DNA"/>
</dbReference>
<feature type="domain" description="PPIase FKBP-type" evidence="4">
    <location>
        <begin position="32"/>
        <end position="120"/>
    </location>
</feature>
<feature type="compositionally biased region" description="Polar residues" evidence="3">
    <location>
        <begin position="1"/>
        <end position="18"/>
    </location>
</feature>
<evidence type="ECO:0000313" key="5">
    <source>
        <dbReference type="EMBL" id="KHJ86937.1"/>
    </source>
</evidence>
<evidence type="ECO:0000256" key="3">
    <source>
        <dbReference type="SAM" id="MobiDB-lite"/>
    </source>
</evidence>
<dbReference type="PANTHER" id="PTHR46046:SF5">
    <property type="entry name" value="PEPTIDYLPROLYL ISOMERASE"/>
    <property type="match status" value="1"/>
</dbReference>